<accession>A0A4Z0BIU8</accession>
<comment type="caution">
    <text evidence="2">The sequence shown here is derived from an EMBL/GenBank/DDBJ whole genome shotgun (WGS) entry which is preliminary data.</text>
</comment>
<reference evidence="2 3" key="1">
    <citation type="submission" date="2019-03" db="EMBL/GenBank/DDBJ databases">
        <title>Ramlibacter rhizophilus CCTCC AB2015357, whole genome shotgun sequence.</title>
        <authorList>
            <person name="Zhang X."/>
            <person name="Feng G."/>
            <person name="Zhu H."/>
        </authorList>
    </citation>
    <scope>NUCLEOTIDE SEQUENCE [LARGE SCALE GENOMIC DNA]</scope>
    <source>
        <strain evidence="2 3">CCTCC AB2015357</strain>
    </source>
</reference>
<organism evidence="2 3">
    <name type="scientific">Ramlibacter rhizophilus</name>
    <dbReference type="NCBI Taxonomy" id="1781167"/>
    <lineage>
        <taxon>Bacteria</taxon>
        <taxon>Pseudomonadati</taxon>
        <taxon>Pseudomonadota</taxon>
        <taxon>Betaproteobacteria</taxon>
        <taxon>Burkholderiales</taxon>
        <taxon>Comamonadaceae</taxon>
        <taxon>Ramlibacter</taxon>
    </lineage>
</organism>
<proteinExistence type="predicted"/>
<dbReference type="RefSeq" id="WP_135285822.1">
    <property type="nucleotide sequence ID" value="NZ_SMLL01000005.1"/>
</dbReference>
<sequence>MLRVAAVVLLSLGAIALAAGDGHPGAPAATHLLTAGQQDVQQKLFGTWLREQTREGVHTRRLLRLDPDGAFTERVRITEQDGRVTQLDHGGSWFYDGTNLKRKYTLMSGRPPSRLNLPFATFQVRFETRNEFLGTDHVGKHQVRYRRVQPETEL</sequence>
<dbReference type="OrthoDB" id="8909291at2"/>
<evidence type="ECO:0000313" key="2">
    <source>
        <dbReference type="EMBL" id="TFY98671.1"/>
    </source>
</evidence>
<keyword evidence="3" id="KW-1185">Reference proteome</keyword>
<gene>
    <name evidence="2" type="ORF">EZ242_14195</name>
</gene>
<dbReference type="EMBL" id="SMLL01000005">
    <property type="protein sequence ID" value="TFY98671.1"/>
    <property type="molecule type" value="Genomic_DNA"/>
</dbReference>
<feature type="signal peptide" evidence="1">
    <location>
        <begin position="1"/>
        <end position="18"/>
    </location>
</feature>
<evidence type="ECO:0000313" key="3">
    <source>
        <dbReference type="Proteomes" id="UP000297564"/>
    </source>
</evidence>
<dbReference type="AlphaFoldDB" id="A0A4Z0BIU8"/>
<name>A0A4Z0BIU8_9BURK</name>
<feature type="chain" id="PRO_5021367379" description="DUF1579 domain-containing protein" evidence="1">
    <location>
        <begin position="19"/>
        <end position="154"/>
    </location>
</feature>
<evidence type="ECO:0000256" key="1">
    <source>
        <dbReference type="SAM" id="SignalP"/>
    </source>
</evidence>
<evidence type="ECO:0008006" key="4">
    <source>
        <dbReference type="Google" id="ProtNLM"/>
    </source>
</evidence>
<dbReference type="Proteomes" id="UP000297564">
    <property type="component" value="Unassembled WGS sequence"/>
</dbReference>
<protein>
    <recommendedName>
        <fullName evidence="4">DUF1579 domain-containing protein</fullName>
    </recommendedName>
</protein>
<keyword evidence="1" id="KW-0732">Signal</keyword>